<dbReference type="GO" id="GO:0044550">
    <property type="term" value="P:secondary metabolite biosynthetic process"/>
    <property type="evidence" value="ECO:0007669"/>
    <property type="project" value="UniProtKB-ARBA"/>
</dbReference>
<dbReference type="InterPro" id="IPR006162">
    <property type="entry name" value="Ppantetheine_attach_site"/>
</dbReference>
<dbReference type="GO" id="GO:0072330">
    <property type="term" value="P:monocarboxylic acid biosynthetic process"/>
    <property type="evidence" value="ECO:0007669"/>
    <property type="project" value="UniProtKB-ARBA"/>
</dbReference>
<dbReference type="RefSeq" id="WP_071344667.1">
    <property type="nucleotide sequence ID" value="NZ_CP017839.1"/>
</dbReference>
<dbReference type="SUPFAM" id="SSF56801">
    <property type="entry name" value="Acetyl-CoA synthetase-like"/>
    <property type="match status" value="3"/>
</dbReference>
<proteinExistence type="inferred from homology"/>
<dbReference type="NCBIfam" id="TIGR01733">
    <property type="entry name" value="AA-adenyl-dom"/>
    <property type="match status" value="2"/>
</dbReference>
<dbReference type="PROSITE" id="PS00455">
    <property type="entry name" value="AMP_BINDING"/>
    <property type="match status" value="2"/>
</dbReference>
<dbReference type="PROSITE" id="PS00012">
    <property type="entry name" value="PHOSPHOPANTETHEINE"/>
    <property type="match status" value="2"/>
</dbReference>
<keyword evidence="5" id="KW-0677">Repeat</keyword>
<dbReference type="Gene3D" id="3.30.559.10">
    <property type="entry name" value="Chloramphenicol acetyltransferase-like domain"/>
    <property type="match status" value="3"/>
</dbReference>
<dbReference type="Gene3D" id="3.40.50.980">
    <property type="match status" value="2"/>
</dbReference>
<evidence type="ECO:0000256" key="6">
    <source>
        <dbReference type="ARBA" id="ARBA00023194"/>
    </source>
</evidence>
<dbReference type="InterPro" id="IPR025110">
    <property type="entry name" value="AMP-bd_C"/>
</dbReference>
<dbReference type="PANTHER" id="PTHR45527:SF14">
    <property type="entry name" value="PLIPASTATIN SYNTHASE SUBUNIT B"/>
    <property type="match status" value="1"/>
</dbReference>
<dbReference type="GO" id="GO:0003987">
    <property type="term" value="F:acetate-CoA ligase activity"/>
    <property type="evidence" value="ECO:0007669"/>
    <property type="project" value="UniProtKB-EC"/>
</dbReference>
<evidence type="ECO:0000256" key="5">
    <source>
        <dbReference type="ARBA" id="ARBA00022737"/>
    </source>
</evidence>
<keyword evidence="8" id="KW-0436">Ligase</keyword>
<keyword evidence="4" id="KW-0597">Phosphoprotein</keyword>
<dbReference type="Gene3D" id="2.30.38.10">
    <property type="entry name" value="Luciferase, Domain 3"/>
    <property type="match status" value="1"/>
</dbReference>
<dbReference type="CDD" id="cd05930">
    <property type="entry name" value="A_NRPS"/>
    <property type="match status" value="1"/>
</dbReference>
<evidence type="ECO:0000313" key="9">
    <source>
        <dbReference type="Proteomes" id="UP000180166"/>
    </source>
</evidence>
<dbReference type="GO" id="GO:0008610">
    <property type="term" value="P:lipid biosynthetic process"/>
    <property type="evidence" value="ECO:0007669"/>
    <property type="project" value="UniProtKB-ARBA"/>
</dbReference>
<dbReference type="SUPFAM" id="SSF52777">
    <property type="entry name" value="CoA-dependent acyltransferases"/>
    <property type="match status" value="7"/>
</dbReference>
<dbReference type="Pfam" id="PF13193">
    <property type="entry name" value="AMP-binding_C"/>
    <property type="match status" value="2"/>
</dbReference>
<dbReference type="NCBIfam" id="TIGR01720">
    <property type="entry name" value="NRPS-para261"/>
    <property type="match status" value="1"/>
</dbReference>
<dbReference type="FunFam" id="3.30.300.30:FF:000010">
    <property type="entry name" value="Enterobactin synthetase component F"/>
    <property type="match status" value="2"/>
</dbReference>
<dbReference type="InterPro" id="IPR023213">
    <property type="entry name" value="CAT-like_dom_sf"/>
</dbReference>
<dbReference type="PANTHER" id="PTHR45527">
    <property type="entry name" value="NONRIBOSOMAL PEPTIDE SYNTHETASE"/>
    <property type="match status" value="1"/>
</dbReference>
<feature type="domain" description="Carrier" evidence="7">
    <location>
        <begin position="2306"/>
        <end position="2381"/>
    </location>
</feature>
<dbReference type="SMART" id="SM00823">
    <property type="entry name" value="PKS_PP"/>
    <property type="match status" value="2"/>
</dbReference>
<dbReference type="CDD" id="cd17643">
    <property type="entry name" value="A_NRPS_Cytc1-like"/>
    <property type="match status" value="1"/>
</dbReference>
<organism evidence="8 9">
    <name type="scientific">Nocardia seriolae</name>
    <dbReference type="NCBI Taxonomy" id="37332"/>
    <lineage>
        <taxon>Bacteria</taxon>
        <taxon>Bacillati</taxon>
        <taxon>Actinomycetota</taxon>
        <taxon>Actinomycetes</taxon>
        <taxon>Mycobacteriales</taxon>
        <taxon>Nocardiaceae</taxon>
        <taxon>Nocardia</taxon>
    </lineage>
</organism>
<accession>A0ABC8B5H4</accession>
<name>A0ABC8B5H4_9NOCA</name>
<dbReference type="EMBL" id="CP017839">
    <property type="protein sequence ID" value="APB01674.1"/>
    <property type="molecule type" value="Genomic_DNA"/>
</dbReference>
<dbReference type="CDD" id="cd19540">
    <property type="entry name" value="LCL_NRPS-like"/>
    <property type="match status" value="1"/>
</dbReference>
<dbReference type="PROSITE" id="PS50075">
    <property type="entry name" value="CARRIER"/>
    <property type="match status" value="2"/>
</dbReference>
<evidence type="ECO:0000313" key="8">
    <source>
        <dbReference type="EMBL" id="APB01674.1"/>
    </source>
</evidence>
<dbReference type="GO" id="GO:0017000">
    <property type="term" value="P:antibiotic biosynthetic process"/>
    <property type="evidence" value="ECO:0007669"/>
    <property type="project" value="UniProtKB-KW"/>
</dbReference>
<feature type="domain" description="Carrier" evidence="7">
    <location>
        <begin position="533"/>
        <end position="607"/>
    </location>
</feature>
<dbReference type="CDD" id="cd19543">
    <property type="entry name" value="DCL_NRPS"/>
    <property type="match status" value="1"/>
</dbReference>
<comment type="similarity">
    <text evidence="2">Belongs to the ATP-dependent AMP-binding enzyme family.</text>
</comment>
<dbReference type="KEGG" id="nsr:NS506_07654"/>
<sequence length="3132" mass="332057">MDTARRSARGSRRRRSGSPLFGQLLTASVEAAAEAVAIRFNPTGNPADQRELTYRELDEASSRLARELIDRGIGPGDVVAIGISRSIESVLAVWAIAKSGAAYVPVDPKYPPERIDYLLSDSGAALGVTTAEHRSALGDGVTWLELDDPANAARIAARPAHPISYADRVRPLTEQQPAYLIYTSGSTGRPKGVVVTHTGLGALVTAEREHYGVDRDSRVLHVCSPNFDVSVLELLLAFSSGATLVVSPPTVFGGHDLAELLRRERVSHMLITPAALESVDASGLDELRVVVVAGDKFGPELVARWAVPGRAFYNGYGPTEATILATSSAAMVAGEPITIGTAIPGIGAFVLDTRLRPVPAGVIGELYLAGPALAQGYLGRPGLTADRFVASPFATADNPGTRLYRTGDLVRYGREDGVIEYLGRSDFQVKIRGFRIELGEIDNALTAHPDIDFAVTMGKTLPSGATALVAYVLPTPGHGVDTAEVAEQLGRSLPAHMVPSAIMVIDELPLTPNGKLDRSALPEPVFPATSTRAPSGPVETQLAQLFSELLRAEEVGADDSFFAIGGDSILSIQLVSRARAAGIVFTPQDVFEHRTVAGLAKVAVVGDETPIAKLEERPGGGVGEIPLTPVLAEYLADGVSDRFSQTMVLALPEGIDRAGITDTINAVLAHHDVLRSRLERDADGWTLRVPADGVDADALLSEVALPAGAEGAELARLGSAAMDSTLAALNPIAGRMVALTWLRRPDAADVLLIAAHHYVIDGVSWRILISDLVMAWMQRAAGQRPTLPAVGTSFRRWAHALSEAATADVRRAELDYWREALAAPDPLLGARALDAKVDTYATVRRFNIQVPAEVTEAVLTEVPALYRGGVNDGLLAALALAVRSWRDRRGVDSPVTRVRMEGHGREESVVPGADITRTIGWFTTVYPVALDLSGVDTAAALEGGAATAGVLRSVKEQLLAMPDKGIGFGMLRHLDPESASQLTGRVAQIGFNYLGRISTAEIAEAPAGSGWLPTDALGELEVDQDLAMPVSTVVDINAIVTDGEAGPRMSVSFQYAAEILDEAAVRELAQDWVAALTAVARHVNDPAAGGLTPSDVPLVRATQIELDSWRAAYPGLSDVLPLSPLASGLYFHSQLTAGSTDDYVMQFALELAGNVDLERMHRAAQAILDRHAALRAAFVPAADGTPVQVVIDGLETPWNVVTDVADEDVPALLETDQRTRFDPTRAPLMRFTVYRTVSGRIHFVLTTHHLLFDGWSLPLLMKDLLICYATHGDASLLPPVRPYRDYLTWLSRQDRDATLDKWRETLTGARPTLIGTVLARPEDSEIGHGEIEFELSADETAAVAAFAAGSEVTVNTVVQAAWALVLSALTDREDVVFGAVVSGRPPQLDGIDDMIGLFTNTIPVRVRFDAGWTVRDLLGRVQSEQAGLLEHHYLGLAEIQSAAGTGAAFDSLVAYESYPVDAEGLQQAGGGIDGMEVAGIKGVTFTHYPVTLVVESGATLRFKVWHRRDTVSDATARALAELVRTLVGRFVGVPSDTVLPPSNWWLTGAPAGPLELPADRPRPAVPSRRGNELHFDLYPEVHSALDRLARRHDSSLFTVVRAAFTVLLSRLSGGVREIAMGAIGADRAAAPQVSAADAVVLRTELDPGVAFADLLERMRDADAEAFGRGTGGAERLADVLDAVRGAAGQPPFQVLITAGNAGTGVAQVDLRLDVTERPAAAGVALSFTYATDLFEPATVQDFADRLTRLLTAIAADERAVVGDIDLYAPGERDLVLHEWNTPGAPVPDVTLVDLITARAARHPGATAVRFGDATLSFDDLVRRANRVARALITAGAGPESLVAVAVPRTEELPVALLAVLISGAGYLPIDTAYPAQRLEFMLGDSRPVCVLTTAAERDAVPAGDTPVLLLDELDAHSDAPVTDADRRSPLRSDQLAYVIYTSGSTGVPKGVGVTHRNVVELFANTQAHFDFDEHDVWTLFHSFAFDFSVWELWCALANGGAVVVVDHLTSRSPEQFRELLIRERVTVLNQTPSAFYQLAEADRAAVGSSGDYALRYVVFGGEALDLRQLRRWYERHPADAPRLVNMYGITETTVHVSFLALDEELAELPSSMIGRALPGLGARVLDQRLHPAPVGVAGEIYVDGEQLSRGYLGRPSLTATRFVANPFGAPGSRMYRAGDVGRWVGFGGEANLEYAGRSDQQVQLRGFRIELGEIESALLRLPGISQAVALVRTDNDVDQLVGYVVPEDTAGIDVAAMKTALGEFLTAYMVPDAIVALDVLPLTPNGKLDRKALPAPEAVSSVEFRAPRTETERLIAAEFAALLGAFEVGADDDFFALGGNSLLATRAVARINEALGASLAVRELFEASTVAALAARVVTGAAGNRPALVAGERPARVPLSLSQQRMWIVNQLDPDSPAYNIPLALRLSGTLDIAALRAAVTDLLERHESLRTRYPVDADGIAYQEILPVEQALPGGLEVGPRADALARMTGVLSGGFDVTAQVPIRALLCTDGDAGTEHYLVVVVHHITADAASLAPLARDLITAYVARSQGDSPAWTPLTVQYADFALWQRAVIGSDDDENSVAASQLDFWRDRLDGAGGTLGLPLDRPRPAVRTMQGGATTFTVPAEVHEGLLRIAREHNASLFMVVHAALAALLARLSGSRDITIGTPIAGRGERVLDDVVGMFVNTLALRTGVDSAAAFGDLVDAARETDLAAYGNADIPFERVVEVVAPDRGAQGQDSLFQVVLSFQNTEQAGLELPGLTIAALDTGAVSAKFDLQVTIDPRQVADGVVGELAGALTYASDIFDEATIATFGERLRRVLAAVAADPRQRVGAIELDAAQARSHAAAPVAQTAAVSRGTQLPQLLTAAVEDDPEGPALVWGDGALSYEELDARSSRLARVLIARGCGPGTGVAVRLERGIGAVVATWAVLKSGAALVPVTGAELPGDLVIKVGLTATAVGTAQDVDWLVLTDPALAAEIAAASPRPVTYASRTRALQGGDIAFLTGTHALTYDELAELVTRVGASTELTFESRTYRQGRPDAPAAAVEVLAAGASGASVVIMAVEDGESLADALAEEWVTHLFSDRAGLAAVGAEPLEDLQAIIVDEGPADAVAAQVQWVTTAASLEG</sequence>
<comment type="cofactor">
    <cofactor evidence="1">
        <name>pantetheine 4'-phosphate</name>
        <dbReference type="ChEBI" id="CHEBI:47942"/>
    </cofactor>
</comment>
<dbReference type="Gene3D" id="3.30.300.30">
    <property type="match status" value="2"/>
</dbReference>
<dbReference type="Gene3D" id="3.40.50.12780">
    <property type="entry name" value="N-terminal domain of ligase-like"/>
    <property type="match status" value="2"/>
</dbReference>
<evidence type="ECO:0000256" key="2">
    <source>
        <dbReference type="ARBA" id="ARBA00006432"/>
    </source>
</evidence>
<dbReference type="Pfam" id="PF00668">
    <property type="entry name" value="Condensation"/>
    <property type="match status" value="4"/>
</dbReference>
<dbReference type="FunFam" id="1.10.1200.10:FF:000016">
    <property type="entry name" value="Non-ribosomal peptide synthase"/>
    <property type="match status" value="1"/>
</dbReference>
<dbReference type="Gene3D" id="3.30.559.30">
    <property type="entry name" value="Nonribosomal peptide synthetase, condensation domain"/>
    <property type="match status" value="4"/>
</dbReference>
<keyword evidence="3" id="KW-0596">Phosphopantetheine</keyword>
<dbReference type="InterPro" id="IPR020845">
    <property type="entry name" value="AMP-binding_CS"/>
</dbReference>
<evidence type="ECO:0000259" key="7">
    <source>
        <dbReference type="PROSITE" id="PS50075"/>
    </source>
</evidence>
<dbReference type="Pfam" id="PF00501">
    <property type="entry name" value="AMP-binding"/>
    <property type="match status" value="3"/>
</dbReference>
<dbReference type="FunFam" id="1.10.1200.10:FF:000005">
    <property type="entry name" value="Nonribosomal peptide synthetase 1"/>
    <property type="match status" value="1"/>
</dbReference>
<dbReference type="InterPro" id="IPR000873">
    <property type="entry name" value="AMP-dep_synth/lig_dom"/>
</dbReference>
<gene>
    <name evidence="8" type="ORF">NS506_07654</name>
</gene>
<dbReference type="InterPro" id="IPR009081">
    <property type="entry name" value="PP-bd_ACP"/>
</dbReference>
<dbReference type="InterPro" id="IPR045851">
    <property type="entry name" value="AMP-bd_C_sf"/>
</dbReference>
<dbReference type="SUPFAM" id="SSF47336">
    <property type="entry name" value="ACP-like"/>
    <property type="match status" value="2"/>
</dbReference>
<dbReference type="Pfam" id="PF00550">
    <property type="entry name" value="PP-binding"/>
    <property type="match status" value="2"/>
</dbReference>
<dbReference type="InterPro" id="IPR001242">
    <property type="entry name" value="Condensation_dom"/>
</dbReference>
<dbReference type="GO" id="GO:0043041">
    <property type="term" value="P:amino acid activation for nonribosomal peptide biosynthetic process"/>
    <property type="evidence" value="ECO:0007669"/>
    <property type="project" value="UniProtKB-ARBA"/>
</dbReference>
<dbReference type="NCBIfam" id="NF003417">
    <property type="entry name" value="PRK04813.1"/>
    <property type="match status" value="3"/>
</dbReference>
<dbReference type="FunFam" id="3.40.50.980:FF:000001">
    <property type="entry name" value="Non-ribosomal peptide synthetase"/>
    <property type="match status" value="2"/>
</dbReference>
<dbReference type="Gene3D" id="1.10.1200.10">
    <property type="entry name" value="ACP-like"/>
    <property type="match status" value="2"/>
</dbReference>
<dbReference type="InterPro" id="IPR042099">
    <property type="entry name" value="ANL_N_sf"/>
</dbReference>
<evidence type="ECO:0000256" key="3">
    <source>
        <dbReference type="ARBA" id="ARBA00022450"/>
    </source>
</evidence>
<evidence type="ECO:0000256" key="1">
    <source>
        <dbReference type="ARBA" id="ARBA00001957"/>
    </source>
</evidence>
<dbReference type="Proteomes" id="UP000180166">
    <property type="component" value="Chromosome"/>
</dbReference>
<dbReference type="FunFam" id="3.40.50.12780:FF:000012">
    <property type="entry name" value="Non-ribosomal peptide synthetase"/>
    <property type="match status" value="1"/>
</dbReference>
<evidence type="ECO:0000256" key="4">
    <source>
        <dbReference type="ARBA" id="ARBA00022553"/>
    </source>
</evidence>
<protein>
    <submittedName>
        <fullName evidence="8">Acetate--CoA ligase</fullName>
        <ecNumber evidence="8">6.2.1.1</ecNumber>
    </submittedName>
</protein>
<dbReference type="InterPro" id="IPR036736">
    <property type="entry name" value="ACP-like_sf"/>
</dbReference>
<dbReference type="InterPro" id="IPR010060">
    <property type="entry name" value="NRPS_synth"/>
</dbReference>
<dbReference type="FunFam" id="3.40.50.980:FF:000002">
    <property type="entry name" value="Enterobactin synthetase component F"/>
    <property type="match status" value="1"/>
</dbReference>
<keyword evidence="6" id="KW-0045">Antibiotic biosynthesis</keyword>
<reference evidence="8 9" key="1">
    <citation type="submission" date="2016-10" db="EMBL/GenBank/DDBJ databases">
        <title>Genome sequence of Nocardia seriolae strain EM150506, isolated from Anguila japonica.</title>
        <authorList>
            <person name="Han H.-J."/>
        </authorList>
    </citation>
    <scope>NUCLEOTIDE SEQUENCE [LARGE SCALE GENOMIC DNA]</scope>
    <source>
        <strain evidence="8 9">EM150506</strain>
    </source>
</reference>
<dbReference type="InterPro" id="IPR010071">
    <property type="entry name" value="AA_adenyl_dom"/>
</dbReference>
<dbReference type="InterPro" id="IPR020806">
    <property type="entry name" value="PKS_PP-bd"/>
</dbReference>
<dbReference type="EC" id="6.2.1.1" evidence="8"/>